<accession>A0A931BRA8</accession>
<dbReference type="RefSeq" id="WP_196271785.1">
    <property type="nucleotide sequence ID" value="NZ_JADQDO010000004.1"/>
</dbReference>
<name>A0A931BRA8_9HYPH</name>
<keyword evidence="3" id="KW-1185">Reference proteome</keyword>
<protein>
    <recommendedName>
        <fullName evidence="4">DUF1127 domain-containing protein</fullName>
    </recommendedName>
</protein>
<organism evidence="2 3">
    <name type="scientific">Microvirga alba</name>
    <dbReference type="NCBI Taxonomy" id="2791025"/>
    <lineage>
        <taxon>Bacteria</taxon>
        <taxon>Pseudomonadati</taxon>
        <taxon>Pseudomonadota</taxon>
        <taxon>Alphaproteobacteria</taxon>
        <taxon>Hyphomicrobiales</taxon>
        <taxon>Methylobacteriaceae</taxon>
        <taxon>Microvirga</taxon>
    </lineage>
</organism>
<evidence type="ECO:0000256" key="1">
    <source>
        <dbReference type="SAM" id="MobiDB-lite"/>
    </source>
</evidence>
<dbReference type="AlphaFoldDB" id="A0A931BRA8"/>
<evidence type="ECO:0008006" key="4">
    <source>
        <dbReference type="Google" id="ProtNLM"/>
    </source>
</evidence>
<proteinExistence type="predicted"/>
<evidence type="ECO:0000313" key="3">
    <source>
        <dbReference type="Proteomes" id="UP000599312"/>
    </source>
</evidence>
<dbReference type="Proteomes" id="UP000599312">
    <property type="component" value="Unassembled WGS sequence"/>
</dbReference>
<dbReference type="EMBL" id="JADQDO010000004">
    <property type="protein sequence ID" value="MBF9233790.1"/>
    <property type="molecule type" value="Genomic_DNA"/>
</dbReference>
<gene>
    <name evidence="2" type="ORF">I2H38_10425</name>
</gene>
<comment type="caution">
    <text evidence="2">The sequence shown here is derived from an EMBL/GenBank/DDBJ whole genome shotgun (WGS) entry which is preliminary data.</text>
</comment>
<feature type="region of interest" description="Disordered" evidence="1">
    <location>
        <begin position="83"/>
        <end position="102"/>
    </location>
</feature>
<evidence type="ECO:0000313" key="2">
    <source>
        <dbReference type="EMBL" id="MBF9233790.1"/>
    </source>
</evidence>
<reference evidence="2" key="1">
    <citation type="submission" date="2020-11" db="EMBL/GenBank/DDBJ databases">
        <authorList>
            <person name="Kim M.K."/>
        </authorList>
    </citation>
    <scope>NUCLEOTIDE SEQUENCE</scope>
    <source>
        <strain evidence="2">BT350</strain>
    </source>
</reference>
<sequence length="102" mass="11284">MSIPMTREAAATLSVGSSAVARPNLLSRIVSAIAREIRIRRDMRLLASFDDVALHDLGLARGGMEDAVRNGRPRTSELVVFDQPLRDTPNPPIVPMSFTEWR</sequence>